<feature type="compositionally biased region" description="Polar residues" evidence="1">
    <location>
        <begin position="8"/>
        <end position="21"/>
    </location>
</feature>
<organism evidence="2 3">
    <name type="scientific">Penicillium digitatum (strain PHI26 / CECT 20796)</name>
    <name type="common">Green mold</name>
    <dbReference type="NCBI Taxonomy" id="1170229"/>
    <lineage>
        <taxon>Eukaryota</taxon>
        <taxon>Fungi</taxon>
        <taxon>Dikarya</taxon>
        <taxon>Ascomycota</taxon>
        <taxon>Pezizomycotina</taxon>
        <taxon>Eurotiomycetes</taxon>
        <taxon>Eurotiomycetidae</taxon>
        <taxon>Eurotiales</taxon>
        <taxon>Aspergillaceae</taxon>
        <taxon>Penicillium</taxon>
    </lineage>
</organism>
<sequence>MSPAKHSPTPQHIDNHRSSSTARLLLPCRETARPLATFGLLQALRFSNETTK</sequence>
<feature type="region of interest" description="Disordered" evidence="1">
    <location>
        <begin position="1"/>
        <end position="21"/>
    </location>
</feature>
<dbReference type="EMBL" id="AKCT01000256">
    <property type="protein sequence ID" value="EKV07984.1"/>
    <property type="molecule type" value="Genomic_DNA"/>
</dbReference>
<proteinExistence type="predicted"/>
<gene>
    <name evidence="2" type="ORF">PDIG_70600</name>
</gene>
<evidence type="ECO:0000313" key="3">
    <source>
        <dbReference type="Proteomes" id="UP000009882"/>
    </source>
</evidence>
<evidence type="ECO:0000313" key="2">
    <source>
        <dbReference type="EMBL" id="EKV07984.1"/>
    </source>
</evidence>
<dbReference type="AlphaFoldDB" id="K9FFL1"/>
<keyword evidence="3" id="KW-1185">Reference proteome</keyword>
<name>K9FFL1_PEND2</name>
<reference evidence="3" key="1">
    <citation type="journal article" date="2012" name="BMC Genomics">
        <title>Genome sequence of the necrotrophic fungus Penicillium digitatum, the main postharvest pathogen of citrus.</title>
        <authorList>
            <person name="Marcet-Houben M."/>
            <person name="Ballester A.-R."/>
            <person name="de la Fuente B."/>
            <person name="Harries E."/>
            <person name="Marcos J.F."/>
            <person name="Gonzalez-Candelas L."/>
            <person name="Gabaldon T."/>
        </authorList>
    </citation>
    <scope>NUCLEOTIDE SEQUENCE [LARGE SCALE GENOMIC DNA]</scope>
    <source>
        <strain evidence="3">PHI26 / CECT 20796</strain>
    </source>
</reference>
<dbReference type="Proteomes" id="UP000009882">
    <property type="component" value="Unassembled WGS sequence"/>
</dbReference>
<accession>K9FFL1</accession>
<protein>
    <submittedName>
        <fullName evidence="2">Uncharacterized protein</fullName>
    </submittedName>
</protein>
<evidence type="ECO:0000256" key="1">
    <source>
        <dbReference type="SAM" id="MobiDB-lite"/>
    </source>
</evidence>
<dbReference type="InParanoid" id="K9FFL1"/>
<dbReference type="HOGENOM" id="CLU_3087939_0_0_1"/>
<comment type="caution">
    <text evidence="2">The sequence shown here is derived from an EMBL/GenBank/DDBJ whole genome shotgun (WGS) entry which is preliminary data.</text>
</comment>